<dbReference type="GO" id="GO:0003924">
    <property type="term" value="F:GTPase activity"/>
    <property type="evidence" value="ECO:0007669"/>
    <property type="project" value="InterPro"/>
</dbReference>
<keyword evidence="8" id="KW-1185">Reference proteome</keyword>
<keyword evidence="5" id="KW-0479">Metal-binding</keyword>
<evidence type="ECO:0000256" key="3">
    <source>
        <dbReference type="ARBA" id="ARBA00023134"/>
    </source>
</evidence>
<dbReference type="GeneID" id="88176023"/>
<dbReference type="RefSeq" id="XP_062879948.1">
    <property type="nucleotide sequence ID" value="XM_063023878.1"/>
</dbReference>
<keyword evidence="2 4" id="KW-0547">Nucleotide-binding</keyword>
<dbReference type="Pfam" id="PF00025">
    <property type="entry name" value="Arf"/>
    <property type="match status" value="1"/>
</dbReference>
<dbReference type="InterPro" id="IPR006689">
    <property type="entry name" value="Small_GTPase_ARF/SAR"/>
</dbReference>
<dbReference type="Gene3D" id="3.40.50.300">
    <property type="entry name" value="P-loop containing nucleotide triphosphate hydrolases"/>
    <property type="match status" value="1"/>
</dbReference>
<reference evidence="7 8" key="1">
    <citation type="submission" date="2023-10" db="EMBL/GenBank/DDBJ databases">
        <title>Draft Genome Sequence of Candida saopaulonensis from a very Premature Infant with Sepsis.</title>
        <authorList>
            <person name="Ning Y."/>
            <person name="Dai R."/>
            <person name="Xiao M."/>
            <person name="Xu Y."/>
            <person name="Yan Q."/>
            <person name="Zhang L."/>
        </authorList>
    </citation>
    <scope>NUCLEOTIDE SEQUENCE [LARGE SCALE GENOMIC DNA]</scope>
    <source>
        <strain evidence="7 8">19XY460</strain>
    </source>
</reference>
<dbReference type="InterPro" id="IPR027417">
    <property type="entry name" value="P-loop_NTPase"/>
</dbReference>
<evidence type="ECO:0000256" key="5">
    <source>
        <dbReference type="PIRSR" id="PIRSR606689-2"/>
    </source>
</evidence>
<keyword evidence="5" id="KW-0460">Magnesium</keyword>
<feature type="binding site" evidence="4">
    <location>
        <begin position="130"/>
        <end position="133"/>
    </location>
    <ligand>
        <name>GTP</name>
        <dbReference type="ChEBI" id="CHEBI:37565"/>
    </ligand>
</feature>
<dbReference type="SUPFAM" id="SSF52540">
    <property type="entry name" value="P-loop containing nucleoside triphosphate hydrolases"/>
    <property type="match status" value="1"/>
</dbReference>
<feature type="binding site" evidence="5">
    <location>
        <position position="52"/>
    </location>
    <ligand>
        <name>Mg(2+)</name>
        <dbReference type="ChEBI" id="CHEBI:18420"/>
    </ligand>
</feature>
<keyword evidence="3 4" id="KW-0342">GTP-binding</keyword>
<name>A0AAX4HHP8_9ASCO</name>
<comment type="similarity">
    <text evidence="1 6">Belongs to the small GTPase superfamily. Arf family.</text>
</comment>
<feature type="binding site" evidence="4">
    <location>
        <begin position="28"/>
        <end position="35"/>
    </location>
    <ligand>
        <name>GTP</name>
        <dbReference type="ChEBI" id="CHEBI:37565"/>
    </ligand>
</feature>
<dbReference type="KEGG" id="asau:88176023"/>
<feature type="binding site" evidence="4">
    <location>
        <position position="74"/>
    </location>
    <ligand>
        <name>GTP</name>
        <dbReference type="ChEBI" id="CHEBI:37565"/>
    </ligand>
</feature>
<dbReference type="InterPro" id="IPR024156">
    <property type="entry name" value="Small_GTPase_ARF"/>
</dbReference>
<proteinExistence type="inferred from homology"/>
<dbReference type="NCBIfam" id="TIGR00231">
    <property type="entry name" value="small_GTP"/>
    <property type="match status" value="1"/>
</dbReference>
<evidence type="ECO:0000256" key="6">
    <source>
        <dbReference type="RuleBase" id="RU003925"/>
    </source>
</evidence>
<evidence type="ECO:0000256" key="4">
    <source>
        <dbReference type="PIRSR" id="PIRSR606689-1"/>
    </source>
</evidence>
<evidence type="ECO:0000256" key="1">
    <source>
        <dbReference type="ARBA" id="ARBA00010290"/>
    </source>
</evidence>
<dbReference type="GO" id="GO:0030010">
    <property type="term" value="P:establishment of cell polarity"/>
    <property type="evidence" value="ECO:0007669"/>
    <property type="project" value="UniProtKB-ARBA"/>
</dbReference>
<protein>
    <submittedName>
        <fullName evidence="7">Uncharacterized protein</fullName>
    </submittedName>
</protein>
<dbReference type="PROSITE" id="PS51417">
    <property type="entry name" value="ARF"/>
    <property type="match status" value="1"/>
</dbReference>
<sequence>MGSLDHKYVLTFQSRLFKNREMRILMLGLDNAGKTTVLYKLKLGKTSKTVPTVGFNVETVKYKNVSFAVWDCGGQERIRPLWRHYFTGTNALIYVVDSSDWDRLDESKTELMRVISDKELAGCMVIVLANKQDIDGAIKPKELIERFNMNSLSLGHTWSVVPTIAVDGTGLQETLNWISNHSK</sequence>
<dbReference type="EMBL" id="CP138900">
    <property type="protein sequence ID" value="WPK27570.1"/>
    <property type="molecule type" value="Genomic_DNA"/>
</dbReference>
<organism evidence="7 8">
    <name type="scientific">Australozyma saopauloensis</name>
    <dbReference type="NCBI Taxonomy" id="291208"/>
    <lineage>
        <taxon>Eukaryota</taxon>
        <taxon>Fungi</taxon>
        <taxon>Dikarya</taxon>
        <taxon>Ascomycota</taxon>
        <taxon>Saccharomycotina</taxon>
        <taxon>Pichiomycetes</taxon>
        <taxon>Metschnikowiaceae</taxon>
        <taxon>Australozyma</taxon>
    </lineage>
</organism>
<evidence type="ECO:0000256" key="2">
    <source>
        <dbReference type="ARBA" id="ARBA00022741"/>
    </source>
</evidence>
<feature type="binding site" evidence="5">
    <location>
        <position position="35"/>
    </location>
    <ligand>
        <name>Mg(2+)</name>
        <dbReference type="ChEBI" id="CHEBI:18420"/>
    </ligand>
</feature>
<dbReference type="GO" id="GO:0046872">
    <property type="term" value="F:metal ion binding"/>
    <property type="evidence" value="ECO:0007669"/>
    <property type="project" value="UniProtKB-KW"/>
</dbReference>
<dbReference type="GO" id="GO:0005525">
    <property type="term" value="F:GTP binding"/>
    <property type="evidence" value="ECO:0007669"/>
    <property type="project" value="UniProtKB-KW"/>
</dbReference>
<evidence type="ECO:0000313" key="8">
    <source>
        <dbReference type="Proteomes" id="UP001338582"/>
    </source>
</evidence>
<dbReference type="FunFam" id="3.40.50.300:FF:000412">
    <property type="entry name" value="ADP-ribosylation factor 1"/>
    <property type="match status" value="1"/>
</dbReference>
<dbReference type="Proteomes" id="UP001338582">
    <property type="component" value="Chromosome 7"/>
</dbReference>
<dbReference type="AlphaFoldDB" id="A0AAX4HHP8"/>
<dbReference type="PANTHER" id="PTHR11711">
    <property type="entry name" value="ADP RIBOSYLATION FACTOR-RELATED"/>
    <property type="match status" value="1"/>
</dbReference>
<dbReference type="InterPro" id="IPR005225">
    <property type="entry name" value="Small_GTP-bd"/>
</dbReference>
<dbReference type="SMART" id="SM00177">
    <property type="entry name" value="ARF"/>
    <property type="match status" value="1"/>
</dbReference>
<evidence type="ECO:0000313" key="7">
    <source>
        <dbReference type="EMBL" id="WPK27570.1"/>
    </source>
</evidence>
<dbReference type="SMART" id="SM00178">
    <property type="entry name" value="SAR"/>
    <property type="match status" value="1"/>
</dbReference>
<accession>A0AAX4HHP8</accession>
<dbReference type="PRINTS" id="PR00328">
    <property type="entry name" value="SAR1GTPBP"/>
</dbReference>
<gene>
    <name evidence="7" type="ORF">PUMCH_004963</name>
</gene>